<name>A0A9P8RE17_9PEZI</name>
<dbReference type="RefSeq" id="XP_045950817.1">
    <property type="nucleotide sequence ID" value="XM_046104392.1"/>
</dbReference>
<evidence type="ECO:0000313" key="3">
    <source>
        <dbReference type="EMBL" id="KAH6638545.1"/>
    </source>
</evidence>
<keyword evidence="1" id="KW-0472">Membrane</keyword>
<dbReference type="InterPro" id="IPR015655">
    <property type="entry name" value="PP2C"/>
</dbReference>
<keyword evidence="1" id="KW-0812">Transmembrane</keyword>
<protein>
    <submittedName>
        <fullName evidence="3">Phosphatase 2C-like domain-containing protein</fullName>
    </submittedName>
</protein>
<dbReference type="SUPFAM" id="SSF81606">
    <property type="entry name" value="PP2C-like"/>
    <property type="match status" value="1"/>
</dbReference>
<gene>
    <name evidence="3" type="ORF">BKA67DRAFT_588812</name>
</gene>
<dbReference type="GeneID" id="70133283"/>
<dbReference type="PANTHER" id="PTHR13832:SF792">
    <property type="entry name" value="GM14286P"/>
    <property type="match status" value="1"/>
</dbReference>
<dbReference type="Pfam" id="PF00481">
    <property type="entry name" value="PP2C"/>
    <property type="match status" value="1"/>
</dbReference>
<reference evidence="3" key="1">
    <citation type="journal article" date="2021" name="Nat. Commun.">
        <title>Genetic determinants of endophytism in the Arabidopsis root mycobiome.</title>
        <authorList>
            <person name="Mesny F."/>
            <person name="Miyauchi S."/>
            <person name="Thiergart T."/>
            <person name="Pickel B."/>
            <person name="Atanasova L."/>
            <person name="Karlsson M."/>
            <person name="Huettel B."/>
            <person name="Barry K.W."/>
            <person name="Haridas S."/>
            <person name="Chen C."/>
            <person name="Bauer D."/>
            <person name="Andreopoulos W."/>
            <person name="Pangilinan J."/>
            <person name="LaButti K."/>
            <person name="Riley R."/>
            <person name="Lipzen A."/>
            <person name="Clum A."/>
            <person name="Drula E."/>
            <person name="Henrissat B."/>
            <person name="Kohler A."/>
            <person name="Grigoriev I.V."/>
            <person name="Martin F.M."/>
            <person name="Hacquard S."/>
        </authorList>
    </citation>
    <scope>NUCLEOTIDE SEQUENCE</scope>
    <source>
        <strain evidence="3">MPI-SDFR-AT-0073</strain>
    </source>
</reference>
<dbReference type="PROSITE" id="PS51746">
    <property type="entry name" value="PPM_2"/>
    <property type="match status" value="1"/>
</dbReference>
<comment type="caution">
    <text evidence="3">The sequence shown here is derived from an EMBL/GenBank/DDBJ whole genome shotgun (WGS) entry which is preliminary data.</text>
</comment>
<dbReference type="CDD" id="cd00143">
    <property type="entry name" value="PP2Cc"/>
    <property type="match status" value="1"/>
</dbReference>
<proteinExistence type="predicted"/>
<feature type="domain" description="PPM-type phosphatase" evidence="2">
    <location>
        <begin position="142"/>
        <end position="508"/>
    </location>
</feature>
<dbReference type="InterPro" id="IPR036457">
    <property type="entry name" value="PPM-type-like_dom_sf"/>
</dbReference>
<evidence type="ECO:0000313" key="4">
    <source>
        <dbReference type="Proteomes" id="UP000758603"/>
    </source>
</evidence>
<feature type="transmembrane region" description="Helical" evidence="1">
    <location>
        <begin position="69"/>
        <end position="88"/>
    </location>
</feature>
<sequence length="514" mass="56218">MAKVREILQLSTSAKTIQSRLVHGSTSCCPHRARLTTMPRTHASLIARTRRCYSGSANNHAPTNRSHLIWLYCTVAFGSGVAGSVLLLSRQRIAGGPIADHAAELAPETLSDTITRRLSSQARIYTDKSGPVAACHLTKIASNSPCEDYCVRGQLESSEGLLEQPWSAWAVYDGHVGSQTAALLTKVLFPVVGDALSHLPHHSTDETVERTIKEAFVALDDDIVKGAAKAALSNAAPYHERMGKLTPAYAGSCALLSFLDPRTWTLRVACVGDSRAVLGSQDAGGNWTATALSIDQTGSNEVEIARINAEHPGEGDIAKDGRILGIMVSRAFGDGRWKWDAETQEEIKNKYDGFKPLAPEKYAVTTPPYLTAEPVVTTTKLDKERSSFLIMASDGFWDRVSNEQAVNLVSCWLDSRDVNGKLNNQQFGTSVTPQPQHERFQMAKHRQGEPGFLFSRERSTLQDENAAVHLARNALGGNFQEMVAANLLVDSPFSRYVRDDITIQVIFFDPKKRS</sequence>
<dbReference type="EMBL" id="JAGPXC010000015">
    <property type="protein sequence ID" value="KAH6638545.1"/>
    <property type="molecule type" value="Genomic_DNA"/>
</dbReference>
<dbReference type="GO" id="GO:0004741">
    <property type="term" value="F:[pyruvate dehydrogenase (acetyl-transferring)]-phosphatase activity"/>
    <property type="evidence" value="ECO:0007669"/>
    <property type="project" value="TreeGrafter"/>
</dbReference>
<keyword evidence="4" id="KW-1185">Reference proteome</keyword>
<dbReference type="Gene3D" id="3.60.40.10">
    <property type="entry name" value="PPM-type phosphatase domain"/>
    <property type="match status" value="1"/>
</dbReference>
<dbReference type="AlphaFoldDB" id="A0A9P8RE17"/>
<dbReference type="PANTHER" id="PTHR13832">
    <property type="entry name" value="PROTEIN PHOSPHATASE 2C"/>
    <property type="match status" value="1"/>
</dbReference>
<accession>A0A9P8RE17</accession>
<dbReference type="Proteomes" id="UP000758603">
    <property type="component" value="Unassembled WGS sequence"/>
</dbReference>
<dbReference type="GO" id="GO:0005739">
    <property type="term" value="C:mitochondrion"/>
    <property type="evidence" value="ECO:0007669"/>
    <property type="project" value="TreeGrafter"/>
</dbReference>
<evidence type="ECO:0000256" key="1">
    <source>
        <dbReference type="SAM" id="Phobius"/>
    </source>
</evidence>
<keyword evidence="1" id="KW-1133">Transmembrane helix</keyword>
<dbReference type="SMART" id="SM00332">
    <property type="entry name" value="PP2Cc"/>
    <property type="match status" value="1"/>
</dbReference>
<dbReference type="OrthoDB" id="420076at2759"/>
<evidence type="ECO:0000259" key="2">
    <source>
        <dbReference type="PROSITE" id="PS51746"/>
    </source>
</evidence>
<dbReference type="InterPro" id="IPR001932">
    <property type="entry name" value="PPM-type_phosphatase-like_dom"/>
</dbReference>
<organism evidence="3 4">
    <name type="scientific">Truncatella angustata</name>
    <dbReference type="NCBI Taxonomy" id="152316"/>
    <lineage>
        <taxon>Eukaryota</taxon>
        <taxon>Fungi</taxon>
        <taxon>Dikarya</taxon>
        <taxon>Ascomycota</taxon>
        <taxon>Pezizomycotina</taxon>
        <taxon>Sordariomycetes</taxon>
        <taxon>Xylariomycetidae</taxon>
        <taxon>Amphisphaeriales</taxon>
        <taxon>Sporocadaceae</taxon>
        <taxon>Truncatella</taxon>
    </lineage>
</organism>